<dbReference type="InterPro" id="IPR034330">
    <property type="entry name" value="GST_Zeta_C"/>
</dbReference>
<name>A0A0B8ZRI4_9SPHN</name>
<accession>A0A0B8ZRI4</accession>
<proteinExistence type="inferred from homology"/>
<dbReference type="InterPro" id="IPR040079">
    <property type="entry name" value="Glutathione_S-Trfase"/>
</dbReference>
<keyword evidence="4" id="KW-0413">Isomerase</keyword>
<feature type="domain" description="GST C-terminal" evidence="3">
    <location>
        <begin position="89"/>
        <end position="213"/>
    </location>
</feature>
<reference evidence="4 5" key="1">
    <citation type="submission" date="2014-10" db="EMBL/GenBank/DDBJ databases">
        <title>Draft genome sequence of Novosphingobium subterraneum DSM 12447.</title>
        <authorList>
            <person name="Gan H.M."/>
            <person name="Gan H.Y."/>
            <person name="Savka M.A."/>
        </authorList>
    </citation>
    <scope>NUCLEOTIDE SEQUENCE [LARGE SCALE GENOMIC DNA]</scope>
    <source>
        <strain evidence="4 5">DSM 12447</strain>
    </source>
</reference>
<dbReference type="SUPFAM" id="SSF52833">
    <property type="entry name" value="Thioredoxin-like"/>
    <property type="match status" value="1"/>
</dbReference>
<dbReference type="GO" id="GO:0016034">
    <property type="term" value="F:maleylacetoacetate isomerase activity"/>
    <property type="evidence" value="ECO:0007669"/>
    <property type="project" value="UniProtKB-EC"/>
</dbReference>
<comment type="similarity">
    <text evidence="1">Belongs to the GST superfamily. Zeta family.</text>
</comment>
<dbReference type="GO" id="GO:0006749">
    <property type="term" value="P:glutathione metabolic process"/>
    <property type="evidence" value="ECO:0007669"/>
    <property type="project" value="TreeGrafter"/>
</dbReference>
<comment type="caution">
    <text evidence="4">The sequence shown here is derived from an EMBL/GenBank/DDBJ whole genome shotgun (WGS) entry which is preliminary data.</text>
</comment>
<evidence type="ECO:0000259" key="2">
    <source>
        <dbReference type="PROSITE" id="PS50404"/>
    </source>
</evidence>
<organism evidence="4 5">
    <name type="scientific">Novosphingobium subterraneum</name>
    <dbReference type="NCBI Taxonomy" id="48936"/>
    <lineage>
        <taxon>Bacteria</taxon>
        <taxon>Pseudomonadati</taxon>
        <taxon>Pseudomonadota</taxon>
        <taxon>Alphaproteobacteria</taxon>
        <taxon>Sphingomonadales</taxon>
        <taxon>Sphingomonadaceae</taxon>
        <taxon>Novosphingobium</taxon>
    </lineage>
</organism>
<dbReference type="PATRIC" id="fig|48936.3.peg.902"/>
<dbReference type="SFLD" id="SFLDS00019">
    <property type="entry name" value="Glutathione_Transferase_(cytos"/>
    <property type="match status" value="1"/>
</dbReference>
<evidence type="ECO:0000259" key="3">
    <source>
        <dbReference type="PROSITE" id="PS50405"/>
    </source>
</evidence>
<dbReference type="CDD" id="cd03191">
    <property type="entry name" value="GST_C_Zeta"/>
    <property type="match status" value="1"/>
</dbReference>
<dbReference type="SUPFAM" id="SSF47616">
    <property type="entry name" value="GST C-terminal domain-like"/>
    <property type="match status" value="1"/>
</dbReference>
<sequence length="213" mass="23123">MADTLILHGFWRSTATWRVRIALGLKGLEWQGVAHDLRAGDQQAPAYLALNPQGFVPALVSDGAVLTQSLAICEYLDELHPHPPLLPPTPLERARVRAAAQVIACDIHPVQNLKVLKMLRRRGMTESETNAWAAEVIESGLSAFATLIADFDGPYCFGDQLTLADVVLVPQLGNARRFAARFDFGRIAAIEGECMKLAAFASAAPERQPDAPS</sequence>
<dbReference type="InterPro" id="IPR036249">
    <property type="entry name" value="Thioredoxin-like_sf"/>
</dbReference>
<dbReference type="NCBIfam" id="TIGR01262">
    <property type="entry name" value="maiA"/>
    <property type="match status" value="1"/>
</dbReference>
<dbReference type="InterPro" id="IPR010987">
    <property type="entry name" value="Glutathione-S-Trfase_C-like"/>
</dbReference>
<feature type="domain" description="GST N-terminal" evidence="2">
    <location>
        <begin position="3"/>
        <end position="84"/>
    </location>
</feature>
<dbReference type="Pfam" id="PF13409">
    <property type="entry name" value="GST_N_2"/>
    <property type="match status" value="1"/>
</dbReference>
<dbReference type="AlphaFoldDB" id="A0A0B8ZRI4"/>
<dbReference type="PANTHER" id="PTHR42673:SF4">
    <property type="entry name" value="MALEYLACETOACETATE ISOMERASE"/>
    <property type="match status" value="1"/>
</dbReference>
<keyword evidence="5" id="KW-1185">Reference proteome</keyword>
<dbReference type="InterPro" id="IPR036282">
    <property type="entry name" value="Glutathione-S-Trfase_C_sf"/>
</dbReference>
<dbReference type="GO" id="GO:0006559">
    <property type="term" value="P:L-phenylalanine catabolic process"/>
    <property type="evidence" value="ECO:0007669"/>
    <property type="project" value="TreeGrafter"/>
</dbReference>
<dbReference type="CDD" id="cd03042">
    <property type="entry name" value="GST_N_Zeta"/>
    <property type="match status" value="1"/>
</dbReference>
<dbReference type="PANTHER" id="PTHR42673">
    <property type="entry name" value="MALEYLACETOACETATE ISOMERASE"/>
    <property type="match status" value="1"/>
</dbReference>
<evidence type="ECO:0000313" key="5">
    <source>
        <dbReference type="Proteomes" id="UP000031338"/>
    </source>
</evidence>
<dbReference type="Gene3D" id="1.20.1050.10">
    <property type="match status" value="1"/>
</dbReference>
<dbReference type="SFLD" id="SFLDG00358">
    <property type="entry name" value="Main_(cytGST)"/>
    <property type="match status" value="1"/>
</dbReference>
<dbReference type="Proteomes" id="UP000031338">
    <property type="component" value="Unassembled WGS sequence"/>
</dbReference>
<dbReference type="GO" id="GO:0004364">
    <property type="term" value="F:glutathione transferase activity"/>
    <property type="evidence" value="ECO:0007669"/>
    <property type="project" value="TreeGrafter"/>
</dbReference>
<dbReference type="InterPro" id="IPR004045">
    <property type="entry name" value="Glutathione_S-Trfase_N"/>
</dbReference>
<dbReference type="PROSITE" id="PS50405">
    <property type="entry name" value="GST_CTER"/>
    <property type="match status" value="1"/>
</dbReference>
<evidence type="ECO:0000256" key="1">
    <source>
        <dbReference type="ARBA" id="ARBA00010007"/>
    </source>
</evidence>
<dbReference type="Pfam" id="PF13410">
    <property type="entry name" value="GST_C_2"/>
    <property type="match status" value="1"/>
</dbReference>
<gene>
    <name evidence="4" type="ORF">NJ75_00890</name>
</gene>
<dbReference type="Gene3D" id="3.40.30.10">
    <property type="entry name" value="Glutaredoxin"/>
    <property type="match status" value="1"/>
</dbReference>
<dbReference type="InterPro" id="IPR034333">
    <property type="entry name" value="GST_Zeta_N"/>
</dbReference>
<dbReference type="GO" id="GO:0005737">
    <property type="term" value="C:cytoplasm"/>
    <property type="evidence" value="ECO:0007669"/>
    <property type="project" value="InterPro"/>
</dbReference>
<protein>
    <submittedName>
        <fullName evidence="4">Maleylacetoacetate isomerase</fullName>
        <ecNumber evidence="4">5.2.1.2</ecNumber>
    </submittedName>
</protein>
<dbReference type="STRING" id="48936.NJ75_00890"/>
<dbReference type="EMBL" id="JRVC01000003">
    <property type="protein sequence ID" value="KHS48807.1"/>
    <property type="molecule type" value="Genomic_DNA"/>
</dbReference>
<dbReference type="EC" id="5.2.1.2" evidence="4"/>
<evidence type="ECO:0000313" key="4">
    <source>
        <dbReference type="EMBL" id="KHS48807.1"/>
    </source>
</evidence>
<dbReference type="InterPro" id="IPR005955">
    <property type="entry name" value="GST_Zeta"/>
</dbReference>
<dbReference type="RefSeq" id="WP_211257931.1">
    <property type="nucleotide sequence ID" value="NZ_JRVC01000003.1"/>
</dbReference>
<dbReference type="PROSITE" id="PS50404">
    <property type="entry name" value="GST_NTER"/>
    <property type="match status" value="1"/>
</dbReference>